<evidence type="ECO:0000256" key="1">
    <source>
        <dbReference type="ARBA" id="ARBA00023125"/>
    </source>
</evidence>
<accession>A0ABT3TV72</accession>
<keyword evidence="1" id="KW-0238">DNA-binding</keyword>
<dbReference type="SUPFAM" id="SSF46955">
    <property type="entry name" value="Putative DNA-binding domain"/>
    <property type="match status" value="1"/>
</dbReference>
<dbReference type="EMBL" id="JAPHNL010000138">
    <property type="protein sequence ID" value="MCX3060947.1"/>
    <property type="molecule type" value="Genomic_DNA"/>
</dbReference>
<dbReference type="Proteomes" id="UP001163064">
    <property type="component" value="Unassembled WGS sequence"/>
</dbReference>
<feature type="region of interest" description="Disordered" evidence="2">
    <location>
        <begin position="1"/>
        <end position="36"/>
    </location>
</feature>
<dbReference type="PROSITE" id="PS00552">
    <property type="entry name" value="HTH_MERR_1"/>
    <property type="match status" value="1"/>
</dbReference>
<dbReference type="InterPro" id="IPR000551">
    <property type="entry name" value="MerR-type_HTH_dom"/>
</dbReference>
<comment type="caution">
    <text evidence="4">The sequence shown here is derived from an EMBL/GenBank/DDBJ whole genome shotgun (WGS) entry which is preliminary data.</text>
</comment>
<dbReference type="PANTHER" id="PTHR30204:SF58">
    <property type="entry name" value="HTH-TYPE TRANSCRIPTIONAL REGULATOR YFMP"/>
    <property type="match status" value="1"/>
</dbReference>
<dbReference type="InterPro" id="IPR009061">
    <property type="entry name" value="DNA-bd_dom_put_sf"/>
</dbReference>
<proteinExistence type="predicted"/>
<keyword evidence="5" id="KW-1185">Reference proteome</keyword>
<protein>
    <submittedName>
        <fullName evidence="4">Helix-turn-helix domain-containing protein</fullName>
    </submittedName>
</protein>
<dbReference type="Pfam" id="PF13411">
    <property type="entry name" value="MerR_1"/>
    <property type="match status" value="1"/>
</dbReference>
<evidence type="ECO:0000259" key="3">
    <source>
        <dbReference type="PROSITE" id="PS50937"/>
    </source>
</evidence>
<dbReference type="CDD" id="cd01279">
    <property type="entry name" value="HTH_HspR-like"/>
    <property type="match status" value="1"/>
</dbReference>
<dbReference type="SMART" id="SM00422">
    <property type="entry name" value="HTH_MERR"/>
    <property type="match status" value="1"/>
</dbReference>
<evidence type="ECO:0000313" key="5">
    <source>
        <dbReference type="Proteomes" id="UP001163064"/>
    </source>
</evidence>
<dbReference type="PANTHER" id="PTHR30204">
    <property type="entry name" value="REDOX-CYCLING DRUG-SENSING TRANSCRIPTIONAL ACTIVATOR SOXR"/>
    <property type="match status" value="1"/>
</dbReference>
<evidence type="ECO:0000256" key="2">
    <source>
        <dbReference type="SAM" id="MobiDB-lite"/>
    </source>
</evidence>
<evidence type="ECO:0000313" key="4">
    <source>
        <dbReference type="EMBL" id="MCX3060947.1"/>
    </source>
</evidence>
<name>A0ABT3TV72_9ACTN</name>
<reference evidence="4" key="1">
    <citation type="submission" date="2022-10" db="EMBL/GenBank/DDBJ databases">
        <title>Streptomyces beihaiensis sp. nov., a chitin degrading actinobacterium, isolated from shrimp pond soil.</title>
        <authorList>
            <person name="Xie J."/>
            <person name="Shen N."/>
        </authorList>
    </citation>
    <scope>NUCLEOTIDE SEQUENCE</scope>
    <source>
        <strain evidence="4">GXMU-J5</strain>
    </source>
</reference>
<organism evidence="4 5">
    <name type="scientific">Streptomyces beihaiensis</name>
    <dbReference type="NCBI Taxonomy" id="2984495"/>
    <lineage>
        <taxon>Bacteria</taxon>
        <taxon>Bacillati</taxon>
        <taxon>Actinomycetota</taxon>
        <taxon>Actinomycetes</taxon>
        <taxon>Kitasatosporales</taxon>
        <taxon>Streptomycetaceae</taxon>
        <taxon>Streptomyces</taxon>
    </lineage>
</organism>
<dbReference type="PROSITE" id="PS50937">
    <property type="entry name" value="HTH_MERR_2"/>
    <property type="match status" value="1"/>
</dbReference>
<feature type="compositionally biased region" description="Gly residues" evidence="2">
    <location>
        <begin position="7"/>
        <end position="24"/>
    </location>
</feature>
<dbReference type="Gene3D" id="1.10.1660.10">
    <property type="match status" value="1"/>
</dbReference>
<feature type="domain" description="HTH merR-type" evidence="3">
    <location>
        <begin position="42"/>
        <end position="111"/>
    </location>
</feature>
<dbReference type="NCBIfam" id="NF047375">
    <property type="entry name" value="HeatShock_HspR"/>
    <property type="match status" value="1"/>
</dbReference>
<dbReference type="InterPro" id="IPR047057">
    <property type="entry name" value="MerR_fam"/>
</dbReference>
<sequence>MSQMDGQYGGRPGPGPGPGAGQSGQPGRRRNNPYELTDDTPVYVISVAAQLSGLHPQTLRQYDRLGLVSPDRTAGRGRRYSAHDIELLRQVQQLSQDEGINLAGIKRIIELENQVAALQSRVAELSAAVEGAAAAMQQREAAVHASYRRDLVPYQEVQQTSALVVWRPKRSSEQ</sequence>
<gene>
    <name evidence="4" type="ORF">OFY01_14500</name>
</gene>